<feature type="compositionally biased region" description="Basic and acidic residues" evidence="1">
    <location>
        <begin position="514"/>
        <end position="523"/>
    </location>
</feature>
<comment type="caution">
    <text evidence="2">The sequence shown here is derived from an EMBL/GenBank/DDBJ whole genome shotgun (WGS) entry which is preliminary data.</text>
</comment>
<feature type="region of interest" description="Disordered" evidence="1">
    <location>
        <begin position="30"/>
        <end position="119"/>
    </location>
</feature>
<feature type="compositionally biased region" description="Basic residues" evidence="1">
    <location>
        <begin position="422"/>
        <end position="437"/>
    </location>
</feature>
<protein>
    <submittedName>
        <fullName evidence="2">Uncharacterized protein</fullName>
    </submittedName>
</protein>
<sequence length="523" mass="59542">MSLSSHPSSRYSLTLFQGKQLFSIFKEAQGNYKEKKSQIRSEKLQRSQTFQADKPQPRAIPEQPRYYQDDEQYYYDQHARRRSYDAGSERGSERSHRSRSVASRRHRDPRDTRDWDTRSRLTEGNLKTLSEVSSVTPSRAPVPRAYMSPYAETMAVSKRDLNHVEMRTAMPASRDMVPRTRSATELSISKPRKEIDMNLAYGNVPPDLEFRTDLDPHSQDEREATSLIHRVEGLLDEAKCVHHSATATMTHLQKDPDAAAAVALSLAELSSLVKKTSPAFLTLMKSASPAVFSLLASPHFLIGSSIAVGLTVVCFGGWKIVQRVKEQQAAREALAFEGVPMNRPAPLRTQSEYSAGVDEALIIDDDLSSIDTWRRGIVPYGEVDSADFELITPTADRVTKELYKDDFDVRSRRSTRTSKTSKTSKTHESHRSHRSHRSSRDDDSDRRSRRTESIAGSERSDRSDRTHRSSKRRERVEMKSIEDGRSRRDDQSEVSIRPKAHRQSSNMLKALFKNKKEREMVLA</sequence>
<reference evidence="2" key="1">
    <citation type="journal article" date="2021" name="Nat. Commun.">
        <title>Genetic determinants of endophytism in the Arabidopsis root mycobiome.</title>
        <authorList>
            <person name="Mesny F."/>
            <person name="Miyauchi S."/>
            <person name="Thiergart T."/>
            <person name="Pickel B."/>
            <person name="Atanasova L."/>
            <person name="Karlsson M."/>
            <person name="Huettel B."/>
            <person name="Barry K.W."/>
            <person name="Haridas S."/>
            <person name="Chen C."/>
            <person name="Bauer D."/>
            <person name="Andreopoulos W."/>
            <person name="Pangilinan J."/>
            <person name="LaButti K."/>
            <person name="Riley R."/>
            <person name="Lipzen A."/>
            <person name="Clum A."/>
            <person name="Drula E."/>
            <person name="Henrissat B."/>
            <person name="Kohler A."/>
            <person name="Grigoriev I.V."/>
            <person name="Martin F.M."/>
            <person name="Hacquard S."/>
        </authorList>
    </citation>
    <scope>NUCLEOTIDE SEQUENCE</scope>
    <source>
        <strain evidence="2">MPI-CAGE-AT-0147</strain>
    </source>
</reference>
<dbReference type="AlphaFoldDB" id="A0A9P9FHS9"/>
<feature type="compositionally biased region" description="Basic and acidic residues" evidence="1">
    <location>
        <begin position="108"/>
        <end position="119"/>
    </location>
</feature>
<name>A0A9P9FHS9_9HYPO</name>
<evidence type="ECO:0000256" key="1">
    <source>
        <dbReference type="SAM" id="MobiDB-lite"/>
    </source>
</evidence>
<evidence type="ECO:0000313" key="2">
    <source>
        <dbReference type="EMBL" id="KAH7161728.1"/>
    </source>
</evidence>
<keyword evidence="3" id="KW-1185">Reference proteome</keyword>
<dbReference type="OrthoDB" id="5402307at2759"/>
<feature type="region of interest" description="Disordered" evidence="1">
    <location>
        <begin position="410"/>
        <end position="523"/>
    </location>
</feature>
<accession>A0A9P9FHS9</accession>
<feature type="compositionally biased region" description="Basic and acidic residues" evidence="1">
    <location>
        <begin position="82"/>
        <end position="95"/>
    </location>
</feature>
<dbReference type="EMBL" id="JAGMUV010000004">
    <property type="protein sequence ID" value="KAH7161728.1"/>
    <property type="molecule type" value="Genomic_DNA"/>
</dbReference>
<feature type="compositionally biased region" description="Basic and acidic residues" evidence="1">
    <location>
        <begin position="438"/>
        <end position="467"/>
    </location>
</feature>
<gene>
    <name evidence="2" type="ORF">EDB81DRAFT_785423</name>
</gene>
<proteinExistence type="predicted"/>
<evidence type="ECO:0000313" key="3">
    <source>
        <dbReference type="Proteomes" id="UP000738349"/>
    </source>
</evidence>
<dbReference type="Proteomes" id="UP000738349">
    <property type="component" value="Unassembled WGS sequence"/>
</dbReference>
<organism evidence="2 3">
    <name type="scientific">Dactylonectria macrodidyma</name>
    <dbReference type="NCBI Taxonomy" id="307937"/>
    <lineage>
        <taxon>Eukaryota</taxon>
        <taxon>Fungi</taxon>
        <taxon>Dikarya</taxon>
        <taxon>Ascomycota</taxon>
        <taxon>Pezizomycotina</taxon>
        <taxon>Sordariomycetes</taxon>
        <taxon>Hypocreomycetidae</taxon>
        <taxon>Hypocreales</taxon>
        <taxon>Nectriaceae</taxon>
        <taxon>Dactylonectria</taxon>
    </lineage>
</organism>
<feature type="compositionally biased region" description="Basic and acidic residues" evidence="1">
    <location>
        <begin position="474"/>
        <end position="491"/>
    </location>
</feature>
<feature type="compositionally biased region" description="Basic and acidic residues" evidence="1">
    <location>
        <begin position="32"/>
        <end position="45"/>
    </location>
</feature>
<feature type="compositionally biased region" description="Basic residues" evidence="1">
    <location>
        <begin position="96"/>
        <end position="107"/>
    </location>
</feature>